<keyword evidence="1 2" id="KW-0597">Phosphoprotein</keyword>
<dbReference type="InterPro" id="IPR001789">
    <property type="entry name" value="Sig_transdc_resp-reg_receiver"/>
</dbReference>
<feature type="domain" description="Response regulatory" evidence="3">
    <location>
        <begin position="3"/>
        <end position="113"/>
    </location>
</feature>
<dbReference type="Gene3D" id="3.40.50.2300">
    <property type="match status" value="1"/>
</dbReference>
<name>A0A8J6NS80_9BACT</name>
<dbReference type="AlphaFoldDB" id="A0A8J6NS80"/>
<gene>
    <name evidence="4" type="ORF">H8E23_13010</name>
</gene>
<protein>
    <submittedName>
        <fullName evidence="4">Response regulator</fullName>
    </submittedName>
</protein>
<dbReference type="EMBL" id="JACNJH010000180">
    <property type="protein sequence ID" value="MBC8362306.1"/>
    <property type="molecule type" value="Genomic_DNA"/>
</dbReference>
<dbReference type="PANTHER" id="PTHR44591">
    <property type="entry name" value="STRESS RESPONSE REGULATOR PROTEIN 1"/>
    <property type="match status" value="1"/>
</dbReference>
<dbReference type="InterPro" id="IPR011006">
    <property type="entry name" value="CheY-like_superfamily"/>
</dbReference>
<comment type="caution">
    <text evidence="4">The sequence shown here is derived from an EMBL/GenBank/DDBJ whole genome shotgun (WGS) entry which is preliminary data.</text>
</comment>
<evidence type="ECO:0000313" key="5">
    <source>
        <dbReference type="Proteomes" id="UP000603434"/>
    </source>
</evidence>
<dbReference type="Proteomes" id="UP000603434">
    <property type="component" value="Unassembled WGS sequence"/>
</dbReference>
<dbReference type="SMART" id="SM00448">
    <property type="entry name" value="REC"/>
    <property type="match status" value="1"/>
</dbReference>
<dbReference type="Pfam" id="PF00072">
    <property type="entry name" value="Response_reg"/>
    <property type="match status" value="1"/>
</dbReference>
<dbReference type="CDD" id="cd17546">
    <property type="entry name" value="REC_hyHK_CKI1_RcsC-like"/>
    <property type="match status" value="1"/>
</dbReference>
<dbReference type="GO" id="GO:0000160">
    <property type="term" value="P:phosphorelay signal transduction system"/>
    <property type="evidence" value="ECO:0007669"/>
    <property type="project" value="InterPro"/>
</dbReference>
<accession>A0A8J6NS80</accession>
<dbReference type="InterPro" id="IPR050595">
    <property type="entry name" value="Bact_response_regulator"/>
</dbReference>
<organism evidence="4 5">
    <name type="scientific">Candidatus Desulfatibia profunda</name>
    <dbReference type="NCBI Taxonomy" id="2841695"/>
    <lineage>
        <taxon>Bacteria</taxon>
        <taxon>Pseudomonadati</taxon>
        <taxon>Thermodesulfobacteriota</taxon>
        <taxon>Desulfobacteria</taxon>
        <taxon>Desulfobacterales</taxon>
        <taxon>Desulfobacterales incertae sedis</taxon>
        <taxon>Candidatus Desulfatibia</taxon>
    </lineage>
</organism>
<evidence type="ECO:0000256" key="2">
    <source>
        <dbReference type="PROSITE-ProRule" id="PRU00169"/>
    </source>
</evidence>
<evidence type="ECO:0000259" key="3">
    <source>
        <dbReference type="PROSITE" id="PS50110"/>
    </source>
</evidence>
<evidence type="ECO:0000256" key="1">
    <source>
        <dbReference type="ARBA" id="ARBA00022553"/>
    </source>
</evidence>
<proteinExistence type="predicted"/>
<feature type="modified residue" description="4-aspartylphosphate" evidence="2">
    <location>
        <position position="52"/>
    </location>
</feature>
<dbReference type="PROSITE" id="PS50110">
    <property type="entry name" value="RESPONSE_REGULATORY"/>
    <property type="match status" value="1"/>
</dbReference>
<dbReference type="PANTHER" id="PTHR44591:SF3">
    <property type="entry name" value="RESPONSE REGULATORY DOMAIN-CONTAINING PROTEIN"/>
    <property type="match status" value="1"/>
</dbReference>
<evidence type="ECO:0000313" key="4">
    <source>
        <dbReference type="EMBL" id="MBC8362306.1"/>
    </source>
</evidence>
<reference evidence="4 5" key="1">
    <citation type="submission" date="2020-08" db="EMBL/GenBank/DDBJ databases">
        <title>Bridging the membrane lipid divide: bacteria of the FCB group superphylum have the potential to synthesize archaeal ether lipids.</title>
        <authorList>
            <person name="Villanueva L."/>
            <person name="Von Meijenfeldt F.A.B."/>
            <person name="Westbye A.B."/>
            <person name="Yadav S."/>
            <person name="Hopmans E.C."/>
            <person name="Dutilh B.E."/>
            <person name="Sinninghe Damste J.S."/>
        </authorList>
    </citation>
    <scope>NUCLEOTIDE SEQUENCE [LARGE SCALE GENOMIC DNA]</scope>
    <source>
        <strain evidence="4">NIOZ-UU30</strain>
    </source>
</reference>
<dbReference type="SUPFAM" id="SSF52172">
    <property type="entry name" value="CheY-like"/>
    <property type="match status" value="1"/>
</dbReference>
<sequence>MYNILVIDDEESIVLMITMALARHDFNVEVATSSREGMRMFNNGCFDLVITDIRMPGIDGNQVARHIRNSGKSSTPIIGMSGTPWLLESGDFDAVLAKPFSIKTLIHTVKYLTAAPLKAMASD</sequence>